<dbReference type="PROSITE" id="PS50929">
    <property type="entry name" value="ABC_TM1F"/>
    <property type="match status" value="1"/>
</dbReference>
<evidence type="ECO:0000256" key="7">
    <source>
        <dbReference type="ARBA" id="ARBA00022989"/>
    </source>
</evidence>
<dbReference type="InterPro" id="IPR003593">
    <property type="entry name" value="AAA+_ATPase"/>
</dbReference>
<dbReference type="InterPro" id="IPR003439">
    <property type="entry name" value="ABC_transporter-like_ATP-bd"/>
</dbReference>
<name>R7SER4_CONPW</name>
<feature type="transmembrane region" description="Helical" evidence="9">
    <location>
        <begin position="41"/>
        <end position="60"/>
    </location>
</feature>
<evidence type="ECO:0000256" key="6">
    <source>
        <dbReference type="ARBA" id="ARBA00022840"/>
    </source>
</evidence>
<comment type="subcellular location">
    <subcellularLocation>
        <location evidence="1">Membrane</location>
    </subcellularLocation>
</comment>
<dbReference type="OrthoDB" id="2673058at2759"/>
<dbReference type="Proteomes" id="UP000053558">
    <property type="component" value="Unassembled WGS sequence"/>
</dbReference>
<feature type="domain" description="ABC transmembrane type-1" evidence="11">
    <location>
        <begin position="13"/>
        <end position="186"/>
    </location>
</feature>
<dbReference type="Gene3D" id="1.20.1560.10">
    <property type="entry name" value="ABC transporter type 1, transmembrane domain"/>
    <property type="match status" value="1"/>
</dbReference>
<dbReference type="PROSITE" id="PS50893">
    <property type="entry name" value="ABC_TRANSPORTER_2"/>
    <property type="match status" value="1"/>
</dbReference>
<dbReference type="SUPFAM" id="SSF90123">
    <property type="entry name" value="ABC transporter transmembrane region"/>
    <property type="match status" value="1"/>
</dbReference>
<feature type="domain" description="ABC transporter" evidence="10">
    <location>
        <begin position="218"/>
        <end position="462"/>
    </location>
</feature>
<keyword evidence="5" id="KW-0547">Nucleotide-binding</keyword>
<keyword evidence="3 9" id="KW-0812">Transmembrane</keyword>
<evidence type="ECO:0000256" key="4">
    <source>
        <dbReference type="ARBA" id="ARBA00022737"/>
    </source>
</evidence>
<dbReference type="InterPro" id="IPR027417">
    <property type="entry name" value="P-loop_NTPase"/>
</dbReference>
<dbReference type="SMART" id="SM00382">
    <property type="entry name" value="AAA"/>
    <property type="match status" value="1"/>
</dbReference>
<dbReference type="SUPFAM" id="SSF52540">
    <property type="entry name" value="P-loop containing nucleoside triphosphate hydrolases"/>
    <property type="match status" value="1"/>
</dbReference>
<dbReference type="AlphaFoldDB" id="R7SER4"/>
<evidence type="ECO:0000313" key="13">
    <source>
        <dbReference type="Proteomes" id="UP000053558"/>
    </source>
</evidence>
<keyword evidence="13" id="KW-1185">Reference proteome</keyword>
<feature type="transmembrane region" description="Helical" evidence="9">
    <location>
        <begin position="159"/>
        <end position="178"/>
    </location>
</feature>
<dbReference type="GO" id="GO:0005524">
    <property type="term" value="F:ATP binding"/>
    <property type="evidence" value="ECO:0007669"/>
    <property type="project" value="UniProtKB-KW"/>
</dbReference>
<dbReference type="OMA" id="IRARITM"/>
<accession>R7SER4</accession>
<dbReference type="PANTHER" id="PTHR24223">
    <property type="entry name" value="ATP-BINDING CASSETTE SUB-FAMILY C"/>
    <property type="match status" value="1"/>
</dbReference>
<dbReference type="InterPro" id="IPR036640">
    <property type="entry name" value="ABC1_TM_sf"/>
</dbReference>
<dbReference type="InterPro" id="IPR011527">
    <property type="entry name" value="ABC1_TM_dom"/>
</dbReference>
<gene>
    <name evidence="12" type="ORF">CONPUDRAFT_78031</name>
</gene>
<dbReference type="InterPro" id="IPR050173">
    <property type="entry name" value="ABC_transporter_C-like"/>
</dbReference>
<dbReference type="PANTHER" id="PTHR24223:SF353">
    <property type="entry name" value="ABC TRANSPORTER ATP-BINDING PROTEIN_PERMEASE VMR1-RELATED"/>
    <property type="match status" value="1"/>
</dbReference>
<evidence type="ECO:0000256" key="1">
    <source>
        <dbReference type="ARBA" id="ARBA00004370"/>
    </source>
</evidence>
<evidence type="ECO:0000256" key="3">
    <source>
        <dbReference type="ARBA" id="ARBA00022692"/>
    </source>
</evidence>
<dbReference type="Gene3D" id="3.40.50.300">
    <property type="entry name" value="P-loop containing nucleotide triphosphate hydrolases"/>
    <property type="match status" value="1"/>
</dbReference>
<feature type="transmembrane region" description="Helical" evidence="9">
    <location>
        <begin position="7"/>
        <end position="29"/>
    </location>
</feature>
<evidence type="ECO:0000256" key="8">
    <source>
        <dbReference type="ARBA" id="ARBA00023136"/>
    </source>
</evidence>
<dbReference type="Pfam" id="PF00005">
    <property type="entry name" value="ABC_tran"/>
    <property type="match status" value="1"/>
</dbReference>
<dbReference type="EMBL" id="JH711592">
    <property type="protein sequence ID" value="EIW74360.1"/>
    <property type="molecule type" value="Genomic_DNA"/>
</dbReference>
<evidence type="ECO:0000256" key="2">
    <source>
        <dbReference type="ARBA" id="ARBA00022448"/>
    </source>
</evidence>
<dbReference type="RefSeq" id="XP_007775381.1">
    <property type="nucleotide sequence ID" value="XM_007777191.1"/>
</dbReference>
<dbReference type="GO" id="GO:0000329">
    <property type="term" value="C:fungal-type vacuole membrane"/>
    <property type="evidence" value="ECO:0007669"/>
    <property type="project" value="TreeGrafter"/>
</dbReference>
<keyword evidence="6" id="KW-0067">ATP-binding</keyword>
<evidence type="ECO:0000259" key="10">
    <source>
        <dbReference type="PROSITE" id="PS50893"/>
    </source>
</evidence>
<keyword evidence="7 9" id="KW-1133">Transmembrane helix</keyword>
<evidence type="ECO:0000256" key="9">
    <source>
        <dbReference type="SAM" id="Phobius"/>
    </source>
</evidence>
<keyword evidence="2" id="KW-0813">Transport</keyword>
<dbReference type="eggNOG" id="KOG0054">
    <property type="taxonomic scope" value="Eukaryota"/>
</dbReference>
<evidence type="ECO:0000259" key="11">
    <source>
        <dbReference type="PROSITE" id="PS50929"/>
    </source>
</evidence>
<keyword evidence="8 9" id="KW-0472">Membrane</keyword>
<dbReference type="GO" id="GO:0140359">
    <property type="term" value="F:ABC-type transporter activity"/>
    <property type="evidence" value="ECO:0007669"/>
    <property type="project" value="InterPro"/>
</dbReference>
<dbReference type="KEGG" id="cput:CONPUDRAFT_78031"/>
<sequence>MTLFSEVGFSIVIDSLLADILGRVFFFGLGSFATLVTTTLGGGWVFFIAVLLLGYVYWRVAKLYGQTARDMRRLDSVARSPLYSIYGGTIAGVTVIHAFGASSNFLRDMIHCADTNTKPFYWTWTVSRCLSTRLYLLSGVLVGLTAFAVVASPRVSVSLAGFALAFAAGISANLHYLVRNFVNMEQSLVALEHVKEMSELEAEPPEIVNPRPPTSWPDRGSVVFENLSDLPEVLHRLSFVVNAGEKIGVLGRTGSGKSTLTMSLLRFVEASEGRIFVDGLDISKIGLSDLQSRMTIIPQDPTILSGTLRSTLDVFDEYEDAELFEALRRVHLIPPRDSPVSEGETLNANVFHNLDIAVSEGGENFSTGQKQLLCMARALLKRSKVLVMDEATASVDYATDELISKTIKQEFSSSTILTIAHRLRTIIDYDRVMVLDEGRIAEFDSPATLLKDQSSMFHSLCKATGEREFAALQKMAGSSVLPM</sequence>
<proteinExistence type="predicted"/>
<protein>
    <submittedName>
        <fullName evidence="12">p-loop containing nucleoside triphosphate hydrolase protein</fullName>
    </submittedName>
</protein>
<reference evidence="13" key="1">
    <citation type="journal article" date="2012" name="Science">
        <title>The Paleozoic origin of enzymatic lignin decomposition reconstructed from 31 fungal genomes.</title>
        <authorList>
            <person name="Floudas D."/>
            <person name="Binder M."/>
            <person name="Riley R."/>
            <person name="Barry K."/>
            <person name="Blanchette R.A."/>
            <person name="Henrissat B."/>
            <person name="Martinez A.T."/>
            <person name="Otillar R."/>
            <person name="Spatafora J.W."/>
            <person name="Yadav J.S."/>
            <person name="Aerts A."/>
            <person name="Benoit I."/>
            <person name="Boyd A."/>
            <person name="Carlson A."/>
            <person name="Copeland A."/>
            <person name="Coutinho P.M."/>
            <person name="de Vries R.P."/>
            <person name="Ferreira P."/>
            <person name="Findley K."/>
            <person name="Foster B."/>
            <person name="Gaskell J."/>
            <person name="Glotzer D."/>
            <person name="Gorecki P."/>
            <person name="Heitman J."/>
            <person name="Hesse C."/>
            <person name="Hori C."/>
            <person name="Igarashi K."/>
            <person name="Jurgens J.A."/>
            <person name="Kallen N."/>
            <person name="Kersten P."/>
            <person name="Kohler A."/>
            <person name="Kuees U."/>
            <person name="Kumar T.K.A."/>
            <person name="Kuo A."/>
            <person name="LaButti K."/>
            <person name="Larrondo L.F."/>
            <person name="Lindquist E."/>
            <person name="Ling A."/>
            <person name="Lombard V."/>
            <person name="Lucas S."/>
            <person name="Lundell T."/>
            <person name="Martin R."/>
            <person name="McLaughlin D.J."/>
            <person name="Morgenstern I."/>
            <person name="Morin E."/>
            <person name="Murat C."/>
            <person name="Nagy L.G."/>
            <person name="Nolan M."/>
            <person name="Ohm R.A."/>
            <person name="Patyshakuliyeva A."/>
            <person name="Rokas A."/>
            <person name="Ruiz-Duenas F.J."/>
            <person name="Sabat G."/>
            <person name="Salamov A."/>
            <person name="Samejima M."/>
            <person name="Schmutz J."/>
            <person name="Slot J.C."/>
            <person name="St John F."/>
            <person name="Stenlid J."/>
            <person name="Sun H."/>
            <person name="Sun S."/>
            <person name="Syed K."/>
            <person name="Tsang A."/>
            <person name="Wiebenga A."/>
            <person name="Young D."/>
            <person name="Pisabarro A."/>
            <person name="Eastwood D.C."/>
            <person name="Martin F."/>
            <person name="Cullen D."/>
            <person name="Grigoriev I.V."/>
            <person name="Hibbett D.S."/>
        </authorList>
    </citation>
    <scope>NUCLEOTIDE SEQUENCE [LARGE SCALE GENOMIC DNA]</scope>
    <source>
        <strain evidence="13">RWD-64-598 SS2</strain>
    </source>
</reference>
<dbReference type="GeneID" id="19209693"/>
<evidence type="ECO:0000256" key="5">
    <source>
        <dbReference type="ARBA" id="ARBA00022741"/>
    </source>
</evidence>
<dbReference type="CDD" id="cd03244">
    <property type="entry name" value="ABCC_MRP_domain2"/>
    <property type="match status" value="1"/>
</dbReference>
<keyword evidence="4" id="KW-0677">Repeat</keyword>
<organism evidence="12 13">
    <name type="scientific">Coniophora puteana (strain RWD-64-598)</name>
    <name type="common">Brown rot fungus</name>
    <dbReference type="NCBI Taxonomy" id="741705"/>
    <lineage>
        <taxon>Eukaryota</taxon>
        <taxon>Fungi</taxon>
        <taxon>Dikarya</taxon>
        <taxon>Basidiomycota</taxon>
        <taxon>Agaricomycotina</taxon>
        <taxon>Agaricomycetes</taxon>
        <taxon>Agaricomycetidae</taxon>
        <taxon>Boletales</taxon>
        <taxon>Coniophorineae</taxon>
        <taxon>Coniophoraceae</taxon>
        <taxon>Coniophora</taxon>
    </lineage>
</organism>
<feature type="transmembrane region" description="Helical" evidence="9">
    <location>
        <begin position="134"/>
        <end position="152"/>
    </location>
</feature>
<feature type="transmembrane region" description="Helical" evidence="9">
    <location>
        <begin position="81"/>
        <end position="99"/>
    </location>
</feature>
<keyword evidence="12" id="KW-0378">Hydrolase</keyword>
<evidence type="ECO:0000313" key="12">
    <source>
        <dbReference type="EMBL" id="EIW74360.1"/>
    </source>
</evidence>
<dbReference type="FunFam" id="3.40.50.300:FF:001354">
    <property type="entry name" value="ATP-binding cassette (ABC) transporter, putative"/>
    <property type="match status" value="1"/>
</dbReference>
<dbReference type="GO" id="GO:0016887">
    <property type="term" value="F:ATP hydrolysis activity"/>
    <property type="evidence" value="ECO:0007669"/>
    <property type="project" value="InterPro"/>
</dbReference>